<protein>
    <submittedName>
        <fullName evidence="3">PiggyBac transposase</fullName>
    </submittedName>
</protein>
<evidence type="ECO:0000313" key="3">
    <source>
        <dbReference type="EMBL" id="OCB06975.1"/>
    </source>
</evidence>
<dbReference type="SUPFAM" id="SSF100939">
    <property type="entry name" value="SPOC domain-like"/>
    <property type="match status" value="1"/>
</dbReference>
<dbReference type="PANTHER" id="PTHR46599:SF3">
    <property type="entry name" value="PIGGYBAC TRANSPOSABLE ELEMENT-DERIVED PROTEIN 4"/>
    <property type="match status" value="1"/>
</dbReference>
<dbReference type="GO" id="GO:0006303">
    <property type="term" value="P:double-strand break repair via nonhomologous end joining"/>
    <property type="evidence" value="ECO:0007669"/>
    <property type="project" value="InterPro"/>
</dbReference>
<dbReference type="SMART" id="SM00559">
    <property type="entry name" value="Ku78"/>
    <property type="match status" value="1"/>
</dbReference>
<dbReference type="InterPro" id="IPR006164">
    <property type="entry name" value="DNA_bd_Ku70/Ku80"/>
</dbReference>
<dbReference type="SUPFAM" id="SSF101420">
    <property type="entry name" value="C-terminal domain of Ku80"/>
    <property type="match status" value="1"/>
</dbReference>
<proteinExistence type="predicted"/>
<gene>
    <name evidence="3" type="ORF">TTHMIC_00002</name>
</gene>
<keyword evidence="1" id="KW-0238">DNA-binding</keyword>
<sequence length="1753" mass="209342">MYRREYFIVLLDSGFIKHQQMPEEEILDQNKIVDQATNMIQLLLFDKIRNQQENMFQIQLFKQQNNDEGEIFSFLESKQPIIQDIKNINNLKKSLQQDEQSIQKTIFVPLIKLIEQKKQNTQFMLRQKKIYYLTTGQSQYKPEQRQINQLKDFIKQFNIKINIILFDYLNDLNDRNNSNNYENNKHAFLDLQSQLKEHVRIFTYDQAIQILKSFNPKPIQNRIKFKGTLQIANLNINVLIYTKTLERKFPFQLKEYFIKLDNNNKSVYKECKMIYDYIYEEQNNQLVDQNNEMDNNNINDENNIIPQQKVRIYQYGNQLVQISDLMYEQTNLETYSCLVLLGTVKAYSIPRSSFMRGTDVVFAQKDVLSKKQFSAFVQALKDQNRYFVCRYVPRKNSVPRLVALIPYFASKYECFYLNELPTSESVRQYPFNSLKQSTEIQQQVISKLIDNMDLEKENIQFDLKQIKNPFFQSINYFIFQKLIKNKFENKEEQDESETLEQIKAETINYMKQKLIIEKQFLDCQNETKQILSQIKNIFNLEFDNKYKENQNKVFWQSLYNKNSSSQLEKKNNLISNKQIDKQSQQNDEILIYQNIIISQNQQLFPIEIMNVIQEFNLIKQQEDIENQDYDSFVINLVQLKTENDFKYRQLLQYAQNIQQTKEENINLDLSVKNLFTENCNDIQIKKISMSQPIRDFKYLTQNVTIQKLQSLTEQFSQIIFEIIDTSYRGSNHYILAKECVQELKKACDQFNIRDVFISFIQEIFERYNFKGSKGFFSYIKEYLQNIVSNEIDYKDLEEYLVNQDNYLPSESSDEQSENKQNGRKFEIDIDEILNQSEHSANVSSCESYIEEILHPQNEYDEIKRIMEFNQEFIKCNDPILMNSNLLNIPLEYKPPQLIGLDECKTPKNFFDKIWDDRIWEMLTVYSNIYAEQYFQKKGIRMDQTFKDQIKQDKILYQLLKHFAPFTKNDIKRFIICEILQGIKRLPCFLDYWSTNPLISGGLNRFISKMKYNICVMFFHASDSSDISLKKDEIGKIKELQNLLNQNFSKYYKHSNFLAIDEGVIPFKGKSHLKVYCPGKPYKYGIKEFLLCDFTGYTILQEIATKKDKQNVYTKNSKDIKNYTHLLVKQLIHGQNNLQNCIIFMDNFYTSISLFEELSQNKIGAVGTVRLDRLKLNKEQKNEIKKDSLKQTGSISFMQKNMHLLFWYDNNRAVKILSNCIGMEQVKSQNIKNPIKDIPLMVKLYNKYSHSVDKRNQLLQYYRTIRRTRKWWKTIFYRLLETSITNSYILYKLKFENTQNMQFSILTHKEFRLRLIQEISQEINSNLLQEIQTQNRQQFDNIENNDQINKSTTIQDEQINNSGMRNLFSSLSTQPTQELCEDQNEDSNLQQKQSNQTSEINIIQNNNQKNIYLLSYQEIKMDYLYNWNEQQRQQFNIQKINQLGINPMKNQKLISLERQIESKKQELFNQSTKFQLNHFVIFSKYKQKCCICKKITKFACDTCIDPLLNQKLNLCPGFCQKTHMLSFFKNQKDLISEKINKKFQENNPTQAITQQVSIQKSQNYQQEQVTNLFNYKVQPLIANDSFDDVELFELPNQPANKQNLLKNNFSNNYELKNEDINFLQSKIQKKINYQNKIKKIEIKNQIQQNLSNAQFKKYKKNNIFYTNIHKNYDLNTQQLNKTIQIQNSQNQNLEKCFQESNLIEDESLFEDKIDFQINNQNHEQDFETYSTNIKIKTKLLDEKNSQFDEDLFEI</sequence>
<feature type="domain" description="Ku" evidence="2">
    <location>
        <begin position="301"/>
        <end position="437"/>
    </location>
</feature>
<name>A0A1B9C248_TETTS</name>
<reference evidence="3" key="1">
    <citation type="submission" date="2011-11" db="EMBL/GenBank/DDBJ databases">
        <title>The Genome Sequence of Tetrahymena thermophila SB210.</title>
        <authorList>
            <consortium name="The Broad Institute Genome Sequencing Platform"/>
            <person name="Russ C."/>
            <person name="Coyne R.S."/>
            <person name="Orias E."/>
            <person name="Taverna S.D."/>
            <person name="Papazyan R."/>
            <person name="Young S.K."/>
            <person name="Zeng Q."/>
            <person name="Gargeya S."/>
            <person name="Fitzgerald M."/>
            <person name="Haas B."/>
            <person name="Abouelleil A."/>
            <person name="Alvarado L."/>
            <person name="Arachchi H.M."/>
            <person name="Berlin A."/>
            <person name="Brown A."/>
            <person name="Chapman S.B."/>
            <person name="Chen Z."/>
            <person name="Dunbar C."/>
            <person name="Freedman E."/>
            <person name="Gearin G."/>
            <person name="Goldberg J."/>
            <person name="Griggs A."/>
            <person name="Gujja S."/>
            <person name="Heiman D."/>
            <person name="Howarth C."/>
            <person name="Lui A."/>
            <person name="MacDonald P.J.P."/>
            <person name="Montmayeur A."/>
            <person name="Murphy C."/>
            <person name="Neiman D."/>
            <person name="Pearson M."/>
            <person name="Priest M."/>
            <person name="Roberts A."/>
            <person name="Saif S."/>
            <person name="Shea T."/>
            <person name="Sisk P."/>
            <person name="Stolte C."/>
            <person name="Sykes S."/>
            <person name="Wortman J."/>
            <person name="Nusbaum C."/>
            <person name="Birren B."/>
        </authorList>
    </citation>
    <scope>NUCLEOTIDE SEQUENCE [LARGE SCALE GENOMIC DNA]</scope>
    <source>
        <strain evidence="3">SB210</strain>
    </source>
</reference>
<organism evidence="3">
    <name type="scientific">Tetrahymena thermophila (strain SB210)</name>
    <dbReference type="NCBI Taxonomy" id="312017"/>
    <lineage>
        <taxon>Eukaryota</taxon>
        <taxon>Sar</taxon>
        <taxon>Alveolata</taxon>
        <taxon>Ciliophora</taxon>
        <taxon>Intramacronucleata</taxon>
        <taxon>Oligohymenophorea</taxon>
        <taxon>Hymenostomatida</taxon>
        <taxon>Tetrahymenina</taxon>
        <taxon>Tetrahymenidae</taxon>
        <taxon>Tetrahymena</taxon>
    </lineage>
</organism>
<dbReference type="InterPro" id="IPR016194">
    <property type="entry name" value="SPOC-like_C_dom_sf"/>
</dbReference>
<evidence type="ECO:0000259" key="2">
    <source>
        <dbReference type="SMART" id="SM00559"/>
    </source>
</evidence>
<evidence type="ECO:0000256" key="1">
    <source>
        <dbReference type="ARBA" id="ARBA00023125"/>
    </source>
</evidence>
<dbReference type="GO" id="GO:0003677">
    <property type="term" value="F:DNA binding"/>
    <property type="evidence" value="ECO:0007669"/>
    <property type="project" value="UniProtKB-KW"/>
</dbReference>
<dbReference type="PANTHER" id="PTHR46599">
    <property type="entry name" value="PIGGYBAC TRANSPOSABLE ELEMENT-DERIVED PROTEIN 4"/>
    <property type="match status" value="1"/>
</dbReference>
<dbReference type="Pfam" id="PF02735">
    <property type="entry name" value="Ku"/>
    <property type="match status" value="1"/>
</dbReference>
<dbReference type="Proteomes" id="UP000242602">
    <property type="component" value="Unassembled WGS sequence"/>
</dbReference>
<dbReference type="Gene3D" id="2.40.290.10">
    <property type="match status" value="1"/>
</dbReference>
<dbReference type="Pfam" id="PF13843">
    <property type="entry name" value="DDE_Tnp_1_7"/>
    <property type="match status" value="1"/>
</dbReference>
<reference evidence="3" key="2">
    <citation type="submission" date="2016-07" db="EMBL/GenBank/DDBJ databases">
        <authorList>
            <person name="Coyne R.S."/>
            <person name="Hamilton E.P."/>
            <person name="Orias E."/>
            <person name="Russ C."/>
            <person name="Kapusta A."/>
            <person name="Bidwell S.L."/>
            <person name="Krishnakumar V."/>
            <person name="Zafar N."/>
            <person name="Tang H."/>
            <person name="Hadjithomas M."/>
        </authorList>
    </citation>
    <scope>NUCLEOTIDE SEQUENCE [LARGE SCALE GENOMIC DNA]</scope>
    <source>
        <strain evidence="3">SB210</strain>
    </source>
</reference>
<dbReference type="InterPro" id="IPR036494">
    <property type="entry name" value="Ku_C_sf"/>
</dbReference>
<accession>A0A1B9C248</accession>
<dbReference type="InterPro" id="IPR029526">
    <property type="entry name" value="PGBD"/>
</dbReference>
<dbReference type="EMBL" id="JH659664">
    <property type="protein sequence ID" value="OCB06975.1"/>
    <property type="molecule type" value="Genomic_DNA"/>
</dbReference>